<sequence>MSLPVTFHPESLLSGNKPERQVAINSARAFFASTAAVSGADSAVVTNAYHLSTSTNTYHFDVQYFKAGVAYTYTFTRNNGKTESTANWHVPRVTA</sequence>
<evidence type="ECO:0000313" key="1">
    <source>
        <dbReference type="EMBL" id="KAK6348100.1"/>
    </source>
</evidence>
<dbReference type="Proteomes" id="UP001313282">
    <property type="component" value="Unassembled WGS sequence"/>
</dbReference>
<gene>
    <name evidence="1" type="ORF">TWF718_005915</name>
</gene>
<dbReference type="EMBL" id="JAVHNR010000003">
    <property type="protein sequence ID" value="KAK6348100.1"/>
    <property type="molecule type" value="Genomic_DNA"/>
</dbReference>
<reference evidence="1 2" key="1">
    <citation type="submission" date="2019-10" db="EMBL/GenBank/DDBJ databases">
        <authorList>
            <person name="Palmer J.M."/>
        </authorList>
    </citation>
    <scope>NUCLEOTIDE SEQUENCE [LARGE SCALE GENOMIC DNA]</scope>
    <source>
        <strain evidence="1 2">TWF718</strain>
    </source>
</reference>
<organism evidence="1 2">
    <name type="scientific">Orbilia javanica</name>
    <dbReference type="NCBI Taxonomy" id="47235"/>
    <lineage>
        <taxon>Eukaryota</taxon>
        <taxon>Fungi</taxon>
        <taxon>Dikarya</taxon>
        <taxon>Ascomycota</taxon>
        <taxon>Pezizomycotina</taxon>
        <taxon>Orbiliomycetes</taxon>
        <taxon>Orbiliales</taxon>
        <taxon>Orbiliaceae</taxon>
        <taxon>Orbilia</taxon>
    </lineage>
</organism>
<comment type="caution">
    <text evidence="1">The sequence shown here is derived from an EMBL/GenBank/DDBJ whole genome shotgun (WGS) entry which is preliminary data.</text>
</comment>
<evidence type="ECO:0000313" key="2">
    <source>
        <dbReference type="Proteomes" id="UP001313282"/>
    </source>
</evidence>
<proteinExistence type="predicted"/>
<accession>A0AAN8RDX2</accession>
<name>A0AAN8RDX2_9PEZI</name>
<protein>
    <submittedName>
        <fullName evidence="1">Uncharacterized protein</fullName>
    </submittedName>
</protein>
<keyword evidence="2" id="KW-1185">Reference proteome</keyword>
<dbReference type="AlphaFoldDB" id="A0AAN8RDX2"/>